<keyword evidence="11" id="KW-0963">Cytoplasm</keyword>
<dbReference type="CDD" id="cd02670">
    <property type="entry name" value="Peptidase_C19N"/>
    <property type="match status" value="1"/>
</dbReference>
<comment type="similarity">
    <text evidence="7">Belongs to the peptidase C19 family.</text>
</comment>
<dbReference type="PROSITE" id="PS50245">
    <property type="entry name" value="CAP_GLY_2"/>
    <property type="match status" value="2"/>
</dbReference>
<dbReference type="Gene3D" id="3.90.70.10">
    <property type="entry name" value="Cysteine proteinases"/>
    <property type="match status" value="1"/>
</dbReference>
<evidence type="ECO:0000256" key="22">
    <source>
        <dbReference type="ARBA" id="ARBA00022833"/>
    </source>
</evidence>
<evidence type="ECO:0000256" key="32">
    <source>
        <dbReference type="SAM" id="MobiDB-lite"/>
    </source>
</evidence>
<evidence type="ECO:0000256" key="23">
    <source>
        <dbReference type="ARBA" id="ARBA00022843"/>
    </source>
</evidence>
<dbReference type="Gene3D" id="2.30.30.190">
    <property type="entry name" value="CAP Gly-rich-like domain"/>
    <property type="match status" value="3"/>
</dbReference>
<dbReference type="eggNOG" id="KOG3556">
    <property type="taxonomic scope" value="Eukaryota"/>
</dbReference>
<evidence type="ECO:0000256" key="16">
    <source>
        <dbReference type="ARBA" id="ARBA00022701"/>
    </source>
</evidence>
<keyword evidence="12" id="KW-0597">Phosphoprotein</keyword>
<evidence type="ECO:0000256" key="2">
    <source>
        <dbReference type="ARBA" id="ARBA00004120"/>
    </source>
</evidence>
<dbReference type="MEROPS" id="C67.001"/>
<accession>S7Q6H6</accession>
<evidence type="ECO:0000256" key="19">
    <source>
        <dbReference type="ARBA" id="ARBA00022786"/>
    </source>
</evidence>
<feature type="domain" description="CAP-Gly" evidence="35">
    <location>
        <begin position="592"/>
        <end position="635"/>
    </location>
</feature>
<dbReference type="Pfam" id="PF01302">
    <property type="entry name" value="CAP_GLY"/>
    <property type="match status" value="3"/>
</dbReference>
<dbReference type="GO" id="GO:0005874">
    <property type="term" value="C:microtubule"/>
    <property type="evidence" value="ECO:0007669"/>
    <property type="project" value="UniProtKB-KW"/>
</dbReference>
<feature type="compositionally biased region" description="Polar residues" evidence="32">
    <location>
        <begin position="429"/>
        <end position="449"/>
    </location>
</feature>
<dbReference type="PROSITE" id="PS50235">
    <property type="entry name" value="USP_3"/>
    <property type="match status" value="1"/>
</dbReference>
<keyword evidence="21" id="KW-0788">Thiol protease</keyword>
<dbReference type="SUPFAM" id="SSF47986">
    <property type="entry name" value="DEATH domain"/>
    <property type="match status" value="1"/>
</dbReference>
<evidence type="ECO:0000256" key="10">
    <source>
        <dbReference type="ARBA" id="ARBA00022475"/>
    </source>
</evidence>
<evidence type="ECO:0000256" key="4">
    <source>
        <dbReference type="ARBA" id="ARBA00004300"/>
    </source>
</evidence>
<keyword evidence="22" id="KW-0862">Zinc</keyword>
<dbReference type="FunFam" id="3.90.70.10:FF:000009">
    <property type="entry name" value="Putative ubiquitin carboxyl-terminal hydrolase CYLD"/>
    <property type="match status" value="1"/>
</dbReference>
<dbReference type="SUPFAM" id="SSF74924">
    <property type="entry name" value="Cap-Gly domain"/>
    <property type="match status" value="3"/>
</dbReference>
<protein>
    <recommendedName>
        <fullName evidence="9">Ubiquitin carboxyl-terminal hydrolase CYLD</fullName>
        <ecNumber evidence="8">3.4.19.12</ecNumber>
    </recommendedName>
    <alternativeName>
        <fullName evidence="28">Deubiquitinating enzyme CYLD</fullName>
    </alternativeName>
    <alternativeName>
        <fullName evidence="29">Ubiquitin thioesterase CYLD</fullName>
    </alternativeName>
    <alternativeName>
        <fullName evidence="30">Ubiquitin-specific-processing protease CYLD</fullName>
    </alternativeName>
</protein>
<keyword evidence="15" id="KW-0879">Wnt signaling pathway</keyword>
<evidence type="ECO:0000256" key="29">
    <source>
        <dbReference type="ARBA" id="ARBA00031094"/>
    </source>
</evidence>
<evidence type="ECO:0000313" key="37">
    <source>
        <dbReference type="Proteomes" id="UP000052978"/>
    </source>
</evidence>
<evidence type="ECO:0000259" key="33">
    <source>
        <dbReference type="PROSITE" id="PS50209"/>
    </source>
</evidence>
<dbReference type="Pfam" id="PF16607">
    <property type="entry name" value="CYLD_phos_site"/>
    <property type="match status" value="1"/>
</dbReference>
<evidence type="ECO:0000256" key="5">
    <source>
        <dbReference type="ARBA" id="ARBA00004413"/>
    </source>
</evidence>
<dbReference type="GO" id="GO:0016579">
    <property type="term" value="P:protein deubiquitination"/>
    <property type="evidence" value="ECO:0007669"/>
    <property type="project" value="InterPro"/>
</dbReference>
<keyword evidence="23" id="KW-0832">Ubl conjugation</keyword>
<dbReference type="SMART" id="SM01052">
    <property type="entry name" value="CAP_GLY"/>
    <property type="match status" value="3"/>
</dbReference>
<comment type="subcellular location">
    <subcellularLocation>
        <location evidence="5">Cell membrane</location>
        <topology evidence="5">Peripheral membrane protein</topology>
        <orientation evidence="5">Cytoplasmic side</orientation>
    </subcellularLocation>
    <subcellularLocation>
        <location evidence="2">Cytoplasm</location>
        <location evidence="2">Cytoskeleton</location>
        <location evidence="2">Cilium basal body</location>
    </subcellularLocation>
    <subcellularLocation>
        <location evidence="4">Cytoplasm</location>
        <location evidence="4">Cytoskeleton</location>
        <location evidence="4">Microtubule organizing center</location>
        <location evidence="4">Centrosome</location>
    </subcellularLocation>
    <subcellularLocation>
        <location evidence="3">Cytoplasm</location>
        <location evidence="3">Cytoskeleton</location>
        <location evidence="3">Spindle</location>
    </subcellularLocation>
    <subcellularLocation>
        <location evidence="6">Cytoplasm</location>
        <location evidence="6">Perinuclear region</location>
    </subcellularLocation>
</comment>
<keyword evidence="10" id="KW-1003">Cell membrane</keyword>
<dbReference type="FunFam" id="2.30.30.190:FF:000006">
    <property type="entry name" value="Putative ubiquitin carboxyl-terminal hydrolase CYLD"/>
    <property type="match status" value="1"/>
</dbReference>
<dbReference type="FunFam" id="2.30.30.190:FF:000004">
    <property type="entry name" value="Putative ubiquitin carboxyl-terminal hydrolase CYLD"/>
    <property type="match status" value="1"/>
</dbReference>
<feature type="domain" description="USP" evidence="34">
    <location>
        <begin position="692"/>
        <end position="1050"/>
    </location>
</feature>
<dbReference type="PANTHER" id="PTHR11830">
    <property type="entry name" value="40S RIBOSOMAL PROTEIN S3A"/>
    <property type="match status" value="1"/>
</dbReference>
<dbReference type="SUPFAM" id="SSF54001">
    <property type="entry name" value="Cysteine proteinases"/>
    <property type="match status" value="1"/>
</dbReference>
<dbReference type="GO" id="GO:0006508">
    <property type="term" value="P:proteolysis"/>
    <property type="evidence" value="ECO:0007669"/>
    <property type="project" value="UniProtKB-KW"/>
</dbReference>
<evidence type="ECO:0000256" key="27">
    <source>
        <dbReference type="ARBA" id="ARBA00023273"/>
    </source>
</evidence>
<dbReference type="InterPro" id="IPR000938">
    <property type="entry name" value="CAP-Gly_domain"/>
</dbReference>
<evidence type="ECO:0000256" key="1">
    <source>
        <dbReference type="ARBA" id="ARBA00000707"/>
    </source>
</evidence>
<dbReference type="GO" id="GO:0042981">
    <property type="term" value="P:regulation of apoptotic process"/>
    <property type="evidence" value="ECO:0007669"/>
    <property type="project" value="InterPro"/>
</dbReference>
<sequence length="1056" mass="117971">MCTQQAFQAQRSRLVGLLGSGSLEAFESVLDWLLSWDVLSWEEYEGLHVLGQPLSHSARRLLDTVWNKGAWGDPHSPHPARDLQCHRPAIVRRLYSHVEGVLDLAQARGFLSPYECDEIRLPIFTSSQREYSVTDKQTQKVLKVPKGAIGQYVQDRAVGHSRAPSAKGKKNQIGLKILEQPHAVLFVDEKDVLEINEKYTELLLAITNWEERLSLLDNKTRLSKGLHVDVGSHVKVQLRPGEEKFPGVVRFRGPLLAERTVSGIFFGVELLEEGRGQGFTDGVYQGKQLFQCDEDCGVFVALDKLEIIDEDDNGLESDYAGPGDAAQVELPPLEINSRVSLKIGEGLESGTVIFCGTLPGKENLGYFVGVDMDNPIGNWDGRFDGVPLCSFASVESTLLLHINDIIPDSVTEERRPPKLAFASRGTGDKGSSSHNKPKVTGSTSDPGSRNRSELFYTLNGSSVDSQLPPKSKNTWYIDEVAEDSAKSLTELPPELGQASPPLQPPTMNSLSSENRFHSLPFSLTKMPNANGTIGHSPLSLSVQSVMGELNTTSVPDSPPVAASPGSSHGLEVGSLAEVKENPPFYGVIRWIGQPPGLSEVLAGLELEDECTGCTDGTFRGTRYFTCALRKALFVKLKSCRPDSRFASLQPVSNQIERCNSLAFGGYLSEVVEENTPPRMEKEGLEIMIGKKKGIQGHYNSCYLDSTLFCLFAFSSVLDTVLLRPKDKDDVEYYSETQELLRTEIVNPLRIYGYVCATKIMKLRKILEKVGAASGFTSEEKDPEEFLNILFHHILRVEPLLKIRSAGQKVQDCYFYQIFMEKNEKVGVPTIQQLLEWSFINSNLKFAEAPSCLIIQMPRFGKDFKLFKKIFPSLELNITDLLEDTPRQCRICGGLAMYECRECYEDPDIAAGTIKQFCKDCNTQVHFHPKRANHKYNPVSLPKDLPDRDWRHSCVPCQKMELFAVLCIETSHYVAFVKYGRDDSAWLFFDSMADRDGGQNGFNIPQVTPCPEVREYLKMSPEDLHSLDSRRIQGCARRLLCDAYMCMYQSPTMSLYK</sequence>
<evidence type="ECO:0000256" key="13">
    <source>
        <dbReference type="ARBA" id="ARBA00022588"/>
    </source>
</evidence>
<dbReference type="AlphaFoldDB" id="S7Q6H6"/>
<comment type="catalytic activity">
    <reaction evidence="1">
        <text>Thiol-dependent hydrolysis of ester, thioester, amide, peptide and isopeptide bonds formed by the C-terminal Gly of ubiquitin (a 76-residue protein attached to proteins as an intracellular targeting signal).</text>
        <dbReference type="EC" id="3.4.19.12"/>
    </reaction>
</comment>
<feature type="region of interest" description="Disordered" evidence="32">
    <location>
        <begin position="413"/>
        <end position="453"/>
    </location>
</feature>
<dbReference type="Pfam" id="PF00619">
    <property type="entry name" value="CARD"/>
    <property type="match status" value="1"/>
</dbReference>
<evidence type="ECO:0000256" key="8">
    <source>
        <dbReference type="ARBA" id="ARBA00012759"/>
    </source>
</evidence>
<dbReference type="PROSITE" id="PS00845">
    <property type="entry name" value="CAP_GLY_1"/>
    <property type="match status" value="1"/>
</dbReference>
<evidence type="ECO:0000256" key="3">
    <source>
        <dbReference type="ARBA" id="ARBA00004186"/>
    </source>
</evidence>
<name>S7Q6H6_MYOBR</name>
<evidence type="ECO:0000256" key="14">
    <source>
        <dbReference type="ARBA" id="ARBA00022670"/>
    </source>
</evidence>
<keyword evidence="27" id="KW-0966">Cell projection</keyword>
<dbReference type="Proteomes" id="UP000052978">
    <property type="component" value="Unassembled WGS sequence"/>
</dbReference>
<gene>
    <name evidence="36" type="ORF">D623_10024566</name>
</gene>
<keyword evidence="25" id="KW-0472">Membrane</keyword>
<dbReference type="InterPro" id="IPR028889">
    <property type="entry name" value="USP"/>
</dbReference>
<dbReference type="GO" id="GO:0005886">
    <property type="term" value="C:plasma membrane"/>
    <property type="evidence" value="ECO:0007669"/>
    <property type="project" value="UniProtKB-SubCell"/>
</dbReference>
<dbReference type="GO" id="GO:0005813">
    <property type="term" value="C:centrosome"/>
    <property type="evidence" value="ECO:0007669"/>
    <property type="project" value="UniProtKB-SubCell"/>
</dbReference>
<keyword evidence="14" id="KW-0645">Protease</keyword>
<keyword evidence="37" id="KW-1185">Reference proteome</keyword>
<feature type="domain" description="CARD" evidence="33">
    <location>
        <begin position="1"/>
        <end position="69"/>
    </location>
</feature>
<evidence type="ECO:0000259" key="34">
    <source>
        <dbReference type="PROSITE" id="PS50235"/>
    </source>
</evidence>
<evidence type="ECO:0000256" key="28">
    <source>
        <dbReference type="ARBA" id="ARBA00030882"/>
    </source>
</evidence>
<dbReference type="GO" id="GO:0004843">
    <property type="term" value="F:cysteine-type deubiquitinase activity"/>
    <property type="evidence" value="ECO:0007669"/>
    <property type="project" value="UniProtKB-EC"/>
</dbReference>
<keyword evidence="19" id="KW-0833">Ubl conjugation pathway</keyword>
<dbReference type="GO" id="GO:0046872">
    <property type="term" value="F:metal ion binding"/>
    <property type="evidence" value="ECO:0007669"/>
    <property type="project" value="UniProtKB-KW"/>
</dbReference>
<evidence type="ECO:0000256" key="18">
    <source>
        <dbReference type="ARBA" id="ARBA00022737"/>
    </source>
</evidence>
<keyword evidence="24" id="KW-0391">Immunity</keyword>
<proteinExistence type="inferred from homology"/>
<dbReference type="InterPro" id="IPR038765">
    <property type="entry name" value="Papain-like_cys_pep_sf"/>
</dbReference>
<evidence type="ECO:0000256" key="6">
    <source>
        <dbReference type="ARBA" id="ARBA00004556"/>
    </source>
</evidence>
<evidence type="ECO:0000256" key="15">
    <source>
        <dbReference type="ARBA" id="ARBA00022687"/>
    </source>
</evidence>
<keyword evidence="18" id="KW-0677">Repeat</keyword>
<evidence type="ECO:0000313" key="36">
    <source>
        <dbReference type="EMBL" id="EPQ16462.1"/>
    </source>
</evidence>
<evidence type="ECO:0000256" key="25">
    <source>
        <dbReference type="ARBA" id="ARBA00023136"/>
    </source>
</evidence>
<evidence type="ECO:0000256" key="11">
    <source>
        <dbReference type="ARBA" id="ARBA00022490"/>
    </source>
</evidence>
<keyword evidence="13" id="KW-0399">Innate immunity</keyword>
<evidence type="ECO:0000256" key="21">
    <source>
        <dbReference type="ARBA" id="ARBA00022807"/>
    </source>
</evidence>
<organism evidence="36 37">
    <name type="scientific">Myotis brandtii</name>
    <name type="common">Brandt's bat</name>
    <dbReference type="NCBI Taxonomy" id="109478"/>
    <lineage>
        <taxon>Eukaryota</taxon>
        <taxon>Metazoa</taxon>
        <taxon>Chordata</taxon>
        <taxon>Craniata</taxon>
        <taxon>Vertebrata</taxon>
        <taxon>Euteleostomi</taxon>
        <taxon>Mammalia</taxon>
        <taxon>Eutheria</taxon>
        <taxon>Laurasiatheria</taxon>
        <taxon>Chiroptera</taxon>
        <taxon>Yangochiroptera</taxon>
        <taxon>Vespertilionidae</taxon>
        <taxon>Myotis</taxon>
    </lineage>
</organism>
<dbReference type="InterPro" id="IPR018200">
    <property type="entry name" value="USP_CS"/>
</dbReference>
<dbReference type="Gene3D" id="1.10.533.10">
    <property type="entry name" value="Death Domain, Fas"/>
    <property type="match status" value="1"/>
</dbReference>
<dbReference type="InterPro" id="IPR001394">
    <property type="entry name" value="Peptidase_C19_UCH"/>
</dbReference>
<dbReference type="GO" id="GO:0005819">
    <property type="term" value="C:spindle"/>
    <property type="evidence" value="ECO:0007669"/>
    <property type="project" value="UniProtKB-SubCell"/>
</dbReference>
<evidence type="ECO:0000256" key="7">
    <source>
        <dbReference type="ARBA" id="ARBA00009085"/>
    </source>
</evidence>
<dbReference type="InterPro" id="IPR036859">
    <property type="entry name" value="CAP-Gly_dom_sf"/>
</dbReference>
<evidence type="ECO:0000256" key="12">
    <source>
        <dbReference type="ARBA" id="ARBA00022553"/>
    </source>
</evidence>
<reference evidence="36 37" key="1">
    <citation type="journal article" date="2013" name="Nat. Commun.">
        <title>Genome analysis reveals insights into physiology and longevity of the Brandt's bat Myotis brandtii.</title>
        <authorList>
            <person name="Seim I."/>
            <person name="Fang X."/>
            <person name="Xiong Z."/>
            <person name="Lobanov A.V."/>
            <person name="Huang Z."/>
            <person name="Ma S."/>
            <person name="Feng Y."/>
            <person name="Turanov A.A."/>
            <person name="Zhu Y."/>
            <person name="Lenz T.L."/>
            <person name="Gerashchenko M.V."/>
            <person name="Fan D."/>
            <person name="Hee Yim S."/>
            <person name="Yao X."/>
            <person name="Jordan D."/>
            <person name="Xiong Y."/>
            <person name="Ma Y."/>
            <person name="Lyapunov A.N."/>
            <person name="Chen G."/>
            <person name="Kulakova O.I."/>
            <person name="Sun Y."/>
            <person name="Lee S.G."/>
            <person name="Bronson R.T."/>
            <person name="Moskalev A.A."/>
            <person name="Sunyaev S.R."/>
            <person name="Zhang G."/>
            <person name="Krogh A."/>
            <person name="Wang J."/>
            <person name="Gladyshev V.N."/>
        </authorList>
    </citation>
    <scope>NUCLEOTIDE SEQUENCE [LARGE SCALE GENOMIC DNA]</scope>
</reference>
<dbReference type="PROSITE" id="PS00972">
    <property type="entry name" value="USP_1"/>
    <property type="match status" value="1"/>
</dbReference>
<dbReference type="GO" id="GO:0045087">
    <property type="term" value="P:innate immune response"/>
    <property type="evidence" value="ECO:0007669"/>
    <property type="project" value="UniProtKB-KW"/>
</dbReference>
<keyword evidence="17" id="KW-0479">Metal-binding</keyword>
<dbReference type="GO" id="GO:0048471">
    <property type="term" value="C:perinuclear region of cytoplasm"/>
    <property type="evidence" value="ECO:0007669"/>
    <property type="project" value="UniProtKB-SubCell"/>
</dbReference>
<dbReference type="Pfam" id="PF00443">
    <property type="entry name" value="UCH"/>
    <property type="match status" value="1"/>
</dbReference>
<dbReference type="InterPro" id="IPR011029">
    <property type="entry name" value="DEATH-like_dom_sf"/>
</dbReference>
<dbReference type="EMBL" id="KE164262">
    <property type="protein sequence ID" value="EPQ16462.1"/>
    <property type="molecule type" value="Genomic_DNA"/>
</dbReference>
<keyword evidence="16" id="KW-0493">Microtubule</keyword>
<evidence type="ECO:0000256" key="30">
    <source>
        <dbReference type="ARBA" id="ARBA00032487"/>
    </source>
</evidence>
<evidence type="ECO:0000256" key="26">
    <source>
        <dbReference type="ARBA" id="ARBA00023212"/>
    </source>
</evidence>
<dbReference type="EC" id="3.4.19.12" evidence="8"/>
<keyword evidence="20 36" id="KW-0378">Hydrolase</keyword>
<evidence type="ECO:0000256" key="20">
    <source>
        <dbReference type="ARBA" id="ARBA00022801"/>
    </source>
</evidence>
<evidence type="ECO:0000256" key="9">
    <source>
        <dbReference type="ARBA" id="ARBA00018699"/>
    </source>
</evidence>
<dbReference type="InterPro" id="IPR001315">
    <property type="entry name" value="CARD"/>
</dbReference>
<evidence type="ECO:0000256" key="17">
    <source>
        <dbReference type="ARBA" id="ARBA00022723"/>
    </source>
</evidence>
<feature type="domain" description="CAP-Gly" evidence="35">
    <location>
        <begin position="256"/>
        <end position="301"/>
    </location>
</feature>
<dbReference type="FunFam" id="2.30.30.190:FF:000007">
    <property type="entry name" value="Putative ubiquitin carboxyl-terminal hydrolase CYLD"/>
    <property type="match status" value="1"/>
</dbReference>
<dbReference type="PROSITE" id="PS50209">
    <property type="entry name" value="CARD"/>
    <property type="match status" value="1"/>
</dbReference>
<comment type="subunit">
    <text evidence="31">Interacts (via CAP-Gly domain) with IKBKG/NEMO (via proline-rich C-terminal region). Interacts with TRAF2 and TRIP. Interacts with PLK1, DVL1, DVL3, MAVS, TBK1, IKKE and RIGI. Interacts (via CAP-Gly domain) with microtubules. Interacts with HDAC6 and BCL3. Interacts with MAP3K7. Identified in a complex with TRAF6 and SQSTM1. Interacts with OPTN and SQSTM1. Interacts with CEP350. Interacts with RNF31; the interaction is indirect and is mediated via SPATA2. Interacts with SPATA2 (via the PUB domain); the interaction is direct and recruits CYLD to the LUBAC complex, thereby regulating TNF-alpha-induced necroptosis.</text>
</comment>
<evidence type="ECO:0000256" key="24">
    <source>
        <dbReference type="ARBA" id="ARBA00022859"/>
    </source>
</evidence>
<evidence type="ECO:0000259" key="35">
    <source>
        <dbReference type="PROSITE" id="PS50245"/>
    </source>
</evidence>
<evidence type="ECO:0000256" key="31">
    <source>
        <dbReference type="ARBA" id="ARBA00046580"/>
    </source>
</evidence>
<dbReference type="GO" id="GO:0016055">
    <property type="term" value="P:Wnt signaling pathway"/>
    <property type="evidence" value="ECO:0007669"/>
    <property type="project" value="UniProtKB-KW"/>
</dbReference>
<keyword evidence="26" id="KW-0206">Cytoskeleton</keyword>